<evidence type="ECO:0000313" key="3">
    <source>
        <dbReference type="EMBL" id="KAJ9584727.1"/>
    </source>
</evidence>
<proteinExistence type="predicted"/>
<sequence length="114" mass="13300">MNSKQIIILAAILTVFVAMVKTQTEDDVIYDTTTELPYSTEAATEKSWSDYTEVNGVYSNSEDEYEEEKSYSEDKYEEKSYSEEEDEEEKSSQHNHGQNNLVYNFVLSFHNMHE</sequence>
<accession>A0AAD8ECH5</accession>
<comment type="caution">
    <text evidence="3">The sequence shown here is derived from an EMBL/GenBank/DDBJ whole genome shotgun (WGS) entry which is preliminary data.</text>
</comment>
<name>A0AAD8ECH5_DIPPU</name>
<reference evidence="3" key="2">
    <citation type="submission" date="2023-05" db="EMBL/GenBank/DDBJ databases">
        <authorList>
            <person name="Fouks B."/>
        </authorList>
    </citation>
    <scope>NUCLEOTIDE SEQUENCE</scope>
    <source>
        <strain evidence="3">Stay&amp;Tobe</strain>
        <tissue evidence="3">Testes</tissue>
    </source>
</reference>
<dbReference type="AlphaFoldDB" id="A0AAD8ECH5"/>
<evidence type="ECO:0000256" key="1">
    <source>
        <dbReference type="SAM" id="MobiDB-lite"/>
    </source>
</evidence>
<evidence type="ECO:0000256" key="2">
    <source>
        <dbReference type="SAM" id="SignalP"/>
    </source>
</evidence>
<feature type="chain" id="PRO_5041952056" evidence="2">
    <location>
        <begin position="23"/>
        <end position="114"/>
    </location>
</feature>
<keyword evidence="2" id="KW-0732">Signal</keyword>
<reference evidence="3" key="1">
    <citation type="journal article" date="2023" name="IScience">
        <title>Live-bearing cockroach genome reveals convergent evolutionary mechanisms linked to viviparity in insects and beyond.</title>
        <authorList>
            <person name="Fouks B."/>
            <person name="Harrison M.C."/>
            <person name="Mikhailova A.A."/>
            <person name="Marchal E."/>
            <person name="English S."/>
            <person name="Carruthers M."/>
            <person name="Jennings E.C."/>
            <person name="Chiamaka E.L."/>
            <person name="Frigard R.A."/>
            <person name="Pippel M."/>
            <person name="Attardo G.M."/>
            <person name="Benoit J.B."/>
            <person name="Bornberg-Bauer E."/>
            <person name="Tobe S.S."/>
        </authorList>
    </citation>
    <scope>NUCLEOTIDE SEQUENCE</scope>
    <source>
        <strain evidence="3">Stay&amp;Tobe</strain>
    </source>
</reference>
<protein>
    <submittedName>
        <fullName evidence="3">Uncharacterized protein</fullName>
    </submittedName>
</protein>
<feature type="signal peptide" evidence="2">
    <location>
        <begin position="1"/>
        <end position="22"/>
    </location>
</feature>
<gene>
    <name evidence="3" type="ORF">L9F63_020932</name>
</gene>
<feature type="region of interest" description="Disordered" evidence="1">
    <location>
        <begin position="55"/>
        <end position="99"/>
    </location>
</feature>
<feature type="compositionally biased region" description="Basic and acidic residues" evidence="1">
    <location>
        <begin position="68"/>
        <end position="82"/>
    </location>
</feature>
<dbReference type="EMBL" id="JASPKZ010007367">
    <property type="protein sequence ID" value="KAJ9584727.1"/>
    <property type="molecule type" value="Genomic_DNA"/>
</dbReference>
<keyword evidence="4" id="KW-1185">Reference proteome</keyword>
<dbReference type="Proteomes" id="UP001233999">
    <property type="component" value="Unassembled WGS sequence"/>
</dbReference>
<organism evidence="3 4">
    <name type="scientific">Diploptera punctata</name>
    <name type="common">Pacific beetle cockroach</name>
    <dbReference type="NCBI Taxonomy" id="6984"/>
    <lineage>
        <taxon>Eukaryota</taxon>
        <taxon>Metazoa</taxon>
        <taxon>Ecdysozoa</taxon>
        <taxon>Arthropoda</taxon>
        <taxon>Hexapoda</taxon>
        <taxon>Insecta</taxon>
        <taxon>Pterygota</taxon>
        <taxon>Neoptera</taxon>
        <taxon>Polyneoptera</taxon>
        <taxon>Dictyoptera</taxon>
        <taxon>Blattodea</taxon>
        <taxon>Blaberoidea</taxon>
        <taxon>Blaberidae</taxon>
        <taxon>Diplopterinae</taxon>
        <taxon>Diploptera</taxon>
    </lineage>
</organism>
<evidence type="ECO:0000313" key="4">
    <source>
        <dbReference type="Proteomes" id="UP001233999"/>
    </source>
</evidence>